<evidence type="ECO:0000313" key="1">
    <source>
        <dbReference type="EMBL" id="GAA2176279.1"/>
    </source>
</evidence>
<gene>
    <name evidence="1" type="ORF">GCM10009846_29450</name>
</gene>
<evidence type="ECO:0000313" key="2">
    <source>
        <dbReference type="Proteomes" id="UP001501599"/>
    </source>
</evidence>
<dbReference type="RefSeq" id="WP_344344844.1">
    <property type="nucleotide sequence ID" value="NZ_BAAAQT010000008.1"/>
</dbReference>
<comment type="caution">
    <text evidence="1">The sequence shown here is derived from an EMBL/GenBank/DDBJ whole genome shotgun (WGS) entry which is preliminary data.</text>
</comment>
<sequence>MQIAPVSDADPAVAIVRAAARASLQSLHDELVLARRAARLALDALPTTSLDWLGGASLAFVERAAILRRDLQAVRDPLVAAVAATAAELA</sequence>
<dbReference type="EMBL" id="BAAAQT010000008">
    <property type="protein sequence ID" value="GAA2176279.1"/>
    <property type="molecule type" value="Genomic_DNA"/>
</dbReference>
<name>A0ABN3AYN4_9MICO</name>
<organism evidence="1 2">
    <name type="scientific">Agrococcus versicolor</name>
    <dbReference type="NCBI Taxonomy" id="501482"/>
    <lineage>
        <taxon>Bacteria</taxon>
        <taxon>Bacillati</taxon>
        <taxon>Actinomycetota</taxon>
        <taxon>Actinomycetes</taxon>
        <taxon>Micrococcales</taxon>
        <taxon>Microbacteriaceae</taxon>
        <taxon>Agrococcus</taxon>
    </lineage>
</organism>
<accession>A0ABN3AYN4</accession>
<protein>
    <recommendedName>
        <fullName evidence="3">Endonuclease</fullName>
    </recommendedName>
</protein>
<proteinExistence type="predicted"/>
<keyword evidence="2" id="KW-1185">Reference proteome</keyword>
<reference evidence="1 2" key="1">
    <citation type="journal article" date="2019" name="Int. J. Syst. Evol. Microbiol.">
        <title>The Global Catalogue of Microorganisms (GCM) 10K type strain sequencing project: providing services to taxonomists for standard genome sequencing and annotation.</title>
        <authorList>
            <consortium name="The Broad Institute Genomics Platform"/>
            <consortium name="The Broad Institute Genome Sequencing Center for Infectious Disease"/>
            <person name="Wu L."/>
            <person name="Ma J."/>
        </authorList>
    </citation>
    <scope>NUCLEOTIDE SEQUENCE [LARGE SCALE GENOMIC DNA]</scope>
    <source>
        <strain evidence="1 2">JCM 16026</strain>
    </source>
</reference>
<evidence type="ECO:0008006" key="3">
    <source>
        <dbReference type="Google" id="ProtNLM"/>
    </source>
</evidence>
<dbReference type="Proteomes" id="UP001501599">
    <property type="component" value="Unassembled WGS sequence"/>
</dbReference>